<feature type="transmembrane region" description="Helical" evidence="1">
    <location>
        <begin position="303"/>
        <end position="323"/>
    </location>
</feature>
<dbReference type="RefSeq" id="WP_147013630.1">
    <property type="nucleotide sequence ID" value="NZ_VORB01000003.1"/>
</dbReference>
<evidence type="ECO:0000256" key="1">
    <source>
        <dbReference type="SAM" id="Phobius"/>
    </source>
</evidence>
<dbReference type="OrthoDB" id="1466534at2"/>
<feature type="transmembrane region" description="Helical" evidence="1">
    <location>
        <begin position="256"/>
        <end position="272"/>
    </location>
</feature>
<protein>
    <recommendedName>
        <fullName evidence="4">Glycosyltransferase RgtA/B/C/D-like domain-containing protein</fullName>
    </recommendedName>
</protein>
<evidence type="ECO:0000313" key="2">
    <source>
        <dbReference type="EMBL" id="TXC81683.1"/>
    </source>
</evidence>
<keyword evidence="1" id="KW-1133">Transmembrane helix</keyword>
<comment type="caution">
    <text evidence="2">The sequence shown here is derived from an EMBL/GenBank/DDBJ whole genome shotgun (WGS) entry which is preliminary data.</text>
</comment>
<feature type="transmembrane region" description="Helical" evidence="1">
    <location>
        <begin position="226"/>
        <end position="244"/>
    </location>
</feature>
<organism evidence="2 3">
    <name type="scientific">Luteibaculum oceani</name>
    <dbReference type="NCBI Taxonomy" id="1294296"/>
    <lineage>
        <taxon>Bacteria</taxon>
        <taxon>Pseudomonadati</taxon>
        <taxon>Bacteroidota</taxon>
        <taxon>Flavobacteriia</taxon>
        <taxon>Flavobacteriales</taxon>
        <taxon>Luteibaculaceae</taxon>
        <taxon>Luteibaculum</taxon>
    </lineage>
</organism>
<feature type="transmembrane region" description="Helical" evidence="1">
    <location>
        <begin position="279"/>
        <end position="297"/>
    </location>
</feature>
<gene>
    <name evidence="2" type="ORF">FRX97_03975</name>
</gene>
<evidence type="ECO:0008006" key="4">
    <source>
        <dbReference type="Google" id="ProtNLM"/>
    </source>
</evidence>
<accession>A0A5C6V8I1</accession>
<keyword evidence="1" id="KW-0472">Membrane</keyword>
<feature type="transmembrane region" description="Helical" evidence="1">
    <location>
        <begin position="20"/>
        <end position="40"/>
    </location>
</feature>
<feature type="transmembrane region" description="Helical" evidence="1">
    <location>
        <begin position="164"/>
        <end position="188"/>
    </location>
</feature>
<keyword evidence="1" id="KW-0812">Transmembrane</keyword>
<evidence type="ECO:0000313" key="3">
    <source>
        <dbReference type="Proteomes" id="UP000321168"/>
    </source>
</evidence>
<dbReference type="AlphaFoldDB" id="A0A5C6V8I1"/>
<feature type="transmembrane region" description="Helical" evidence="1">
    <location>
        <begin position="72"/>
        <end position="89"/>
    </location>
</feature>
<proteinExistence type="predicted"/>
<reference evidence="2 3" key="1">
    <citation type="submission" date="2019-08" db="EMBL/GenBank/DDBJ databases">
        <title>Genome of Luteibaculum oceani JCM 18817.</title>
        <authorList>
            <person name="Bowman J.P."/>
        </authorList>
    </citation>
    <scope>NUCLEOTIDE SEQUENCE [LARGE SCALE GENOMIC DNA]</scope>
    <source>
        <strain evidence="2 3">JCM 18817</strain>
    </source>
</reference>
<feature type="transmembrane region" description="Helical" evidence="1">
    <location>
        <begin position="46"/>
        <end position="63"/>
    </location>
</feature>
<feature type="transmembrane region" description="Helical" evidence="1">
    <location>
        <begin position="124"/>
        <end position="152"/>
    </location>
</feature>
<name>A0A5C6V8I1_9FLAO</name>
<feature type="transmembrane region" description="Helical" evidence="1">
    <location>
        <begin position="95"/>
        <end position="112"/>
    </location>
</feature>
<sequence length="467" mass="53244">MRELLSSNTFIHEYFKLDLLLPTNGLGHTFLLVLGSIFPPIFAEKILQTIYIFFLPYAFRFLINQSSKKPNLLSYYLIFPFTYSFLFLYGFYNFHLALVIMLFTVGIWLIAINEGTIKTKKIIVLSLLATLVCYAHIFVFAILGLILGVTWINAVLKNEGSKEYIFQTISPLLAIVFPGILLGAVFIFNQTSIIGSSESSWSIIDTWKSLKSIEPARAILYGKEGIFTQWIFWILSVAVLTQFVSWFKKEKGKTNVQWALISLILIGFVFYFPKDPTFIQSRLILFFFLSTILWISTAPLPKLISIPSFIVISYVSIALLNIYATSSEKSSQLVAQIQDVSEVIKPKSVVLPINFNGQWRNAHISNYLGASKPIVVLENYEAATGYFPISWRDGVLSEEVIALVETKTIEEIEWNRIPERIDYLFILIPDNADIVGIKALVKSQLKSFKVLATSEQQDFLLIERFYN</sequence>
<dbReference type="EMBL" id="VORB01000003">
    <property type="protein sequence ID" value="TXC81683.1"/>
    <property type="molecule type" value="Genomic_DNA"/>
</dbReference>
<keyword evidence="3" id="KW-1185">Reference proteome</keyword>
<dbReference type="Proteomes" id="UP000321168">
    <property type="component" value="Unassembled WGS sequence"/>
</dbReference>